<name>A0ACC0LPA8_RHOML</name>
<reference evidence="1" key="1">
    <citation type="submission" date="2022-02" db="EMBL/GenBank/DDBJ databases">
        <title>Plant Genome Project.</title>
        <authorList>
            <person name="Zhang R.-G."/>
        </authorList>
    </citation>
    <scope>NUCLEOTIDE SEQUENCE</scope>
    <source>
        <strain evidence="1">AT1</strain>
    </source>
</reference>
<sequence length="68" mass="7318">MLGILRCLGETNAIPTSKRITTTEEQGSEKRLELEMSTSNKATPSSTLHTTSNPSRLLLPPPNPLGSL</sequence>
<protein>
    <submittedName>
        <fullName evidence="1">Uncharacterized protein</fullName>
    </submittedName>
</protein>
<gene>
    <name evidence="1" type="ORF">RHMOL_Rhmol11G0020400</name>
</gene>
<evidence type="ECO:0000313" key="2">
    <source>
        <dbReference type="Proteomes" id="UP001062846"/>
    </source>
</evidence>
<evidence type="ECO:0000313" key="1">
    <source>
        <dbReference type="EMBL" id="KAI8530003.1"/>
    </source>
</evidence>
<organism evidence="1 2">
    <name type="scientific">Rhododendron molle</name>
    <name type="common">Chinese azalea</name>
    <name type="synonym">Azalea mollis</name>
    <dbReference type="NCBI Taxonomy" id="49168"/>
    <lineage>
        <taxon>Eukaryota</taxon>
        <taxon>Viridiplantae</taxon>
        <taxon>Streptophyta</taxon>
        <taxon>Embryophyta</taxon>
        <taxon>Tracheophyta</taxon>
        <taxon>Spermatophyta</taxon>
        <taxon>Magnoliopsida</taxon>
        <taxon>eudicotyledons</taxon>
        <taxon>Gunneridae</taxon>
        <taxon>Pentapetalae</taxon>
        <taxon>asterids</taxon>
        <taxon>Ericales</taxon>
        <taxon>Ericaceae</taxon>
        <taxon>Ericoideae</taxon>
        <taxon>Rhodoreae</taxon>
        <taxon>Rhododendron</taxon>
    </lineage>
</organism>
<proteinExistence type="predicted"/>
<keyword evidence="2" id="KW-1185">Reference proteome</keyword>
<dbReference type="EMBL" id="CM046398">
    <property type="protein sequence ID" value="KAI8530003.1"/>
    <property type="molecule type" value="Genomic_DNA"/>
</dbReference>
<comment type="caution">
    <text evidence="1">The sequence shown here is derived from an EMBL/GenBank/DDBJ whole genome shotgun (WGS) entry which is preliminary data.</text>
</comment>
<dbReference type="Proteomes" id="UP001062846">
    <property type="component" value="Chromosome 11"/>
</dbReference>
<accession>A0ACC0LPA8</accession>